<protein>
    <submittedName>
        <fullName evidence="1">S-cone pigment gene/opsin protein</fullName>
    </submittedName>
</protein>
<name>P79256_AOTTR</name>
<reference evidence="1" key="1">
    <citation type="journal article" date="1996" name="Proc. R. Soc. B">
        <title>Mutations in S-cone pigment genes and the absence of colour vision in two species of nocturnal primate.</title>
        <authorList>
            <person name="Jacobs G.H."/>
            <person name="Neitz M."/>
            <person name="Neitz J."/>
        </authorList>
    </citation>
    <scope>NUCLEOTIDE SEQUENCE</scope>
</reference>
<proteinExistence type="predicted"/>
<sequence length="20" mass="2325">MSKMSEEEEFYLFNISSVGP</sequence>
<accession>P79256</accession>
<gene>
    <name evidence="1" type="primary">S-cone pigment gene/opsin</name>
</gene>
<dbReference type="EMBL" id="S82618">
    <property type="protein sequence ID" value="AAD14408.1"/>
    <property type="molecule type" value="Genomic_DNA"/>
</dbReference>
<dbReference type="AlphaFoldDB" id="P79256"/>
<evidence type="ECO:0000313" key="1">
    <source>
        <dbReference type="EMBL" id="AAD14408.1"/>
    </source>
</evidence>
<organism evidence="1">
    <name type="scientific">Aotus trivirgatus</name>
    <name type="common">Three-striped night monkey</name>
    <name type="synonym">Douroucouli</name>
    <dbReference type="NCBI Taxonomy" id="9505"/>
    <lineage>
        <taxon>Eukaryota</taxon>
        <taxon>Metazoa</taxon>
        <taxon>Chordata</taxon>
        <taxon>Craniata</taxon>
        <taxon>Vertebrata</taxon>
        <taxon>Euteleostomi</taxon>
        <taxon>Mammalia</taxon>
        <taxon>Eutheria</taxon>
        <taxon>Euarchontoglires</taxon>
        <taxon>Primates</taxon>
        <taxon>Haplorrhini</taxon>
        <taxon>Platyrrhini</taxon>
        <taxon>Aotidae</taxon>
        <taxon>Aotus</taxon>
    </lineage>
</organism>